<proteinExistence type="predicted"/>
<reference evidence="3 4" key="1">
    <citation type="submission" date="2024-08" db="EMBL/GenBank/DDBJ databases">
        <authorList>
            <person name="Lu H."/>
        </authorList>
    </citation>
    <scope>NUCLEOTIDE SEQUENCE [LARGE SCALE GENOMIC DNA]</scope>
    <source>
        <strain evidence="3 4">BYS78W</strain>
    </source>
</reference>
<sequence>MWDEDWALLGIEPTTELGAIKKAYALKLKTTRPDDDAQAYQALRGAYERAQAWVKWRVQELMEPAPNEPAAQATPEPLPPAAAPPPPAQALTPSIDVLQELPRAPTPQELVADVEQQRLRCGAMALAQHLPALLQALNEVPVGQAEATSRAFAQWVLRHDDVPLDVLAALAAQFGWRGDYRAERALGADLSAALQTELDLRMPVPITDPELIEQAAPLLGLEQLRRRRLGGRLALLLGAFCVHSLQRLRAAFGDRLLRGLGLSPGQQTWLDNALMLSAVIRGLLPAALFAWASYALLEDWEKTARFVGLSFAAILGLRLLMKGAGLALWWDARQPGGAYFAGLVAWRSRQSSEWPGLALVVTGAAVAELVMAFWPAPWLSNTLGLLLVTAGMLTLRWGNSLAYSRALAGCLVAAALAMWSALGAHVQISTAAALGTLWTFLGWLVFEGRHPQLTGSPLAWLVRPVSNTLALCTRWGWGFASWPLLAVSAMALDAGLSGSLVFEWGAWNIVAFLLFISQNTVDGACHRWLARQVSRA</sequence>
<feature type="transmembrane region" description="Helical" evidence="2">
    <location>
        <begin position="497"/>
        <end position="517"/>
    </location>
</feature>
<feature type="transmembrane region" description="Helical" evidence="2">
    <location>
        <begin position="402"/>
        <end position="422"/>
    </location>
</feature>
<evidence type="ECO:0008006" key="5">
    <source>
        <dbReference type="Google" id="ProtNLM"/>
    </source>
</evidence>
<dbReference type="RefSeq" id="WP_394407633.1">
    <property type="nucleotide sequence ID" value="NZ_JBIGIC010000003.1"/>
</dbReference>
<name>A0ABW7HAK0_9BURK</name>
<feature type="region of interest" description="Disordered" evidence="1">
    <location>
        <begin position="65"/>
        <end position="91"/>
    </location>
</feature>
<feature type="transmembrane region" description="Helical" evidence="2">
    <location>
        <begin position="272"/>
        <end position="294"/>
    </location>
</feature>
<protein>
    <recommendedName>
        <fullName evidence="5">J domain-containing protein</fullName>
    </recommendedName>
</protein>
<evidence type="ECO:0000256" key="2">
    <source>
        <dbReference type="SAM" id="Phobius"/>
    </source>
</evidence>
<feature type="transmembrane region" description="Helical" evidence="2">
    <location>
        <begin position="458"/>
        <end position="477"/>
    </location>
</feature>
<evidence type="ECO:0000313" key="3">
    <source>
        <dbReference type="EMBL" id="MFG6486502.1"/>
    </source>
</evidence>
<keyword evidence="2" id="KW-1133">Transmembrane helix</keyword>
<feature type="transmembrane region" description="Helical" evidence="2">
    <location>
        <begin position="428"/>
        <end position="446"/>
    </location>
</feature>
<accession>A0ABW7HAK0</accession>
<gene>
    <name evidence="3" type="ORF">ACG04R_07470</name>
</gene>
<keyword evidence="4" id="KW-1185">Reference proteome</keyword>
<dbReference type="Proteomes" id="UP001606134">
    <property type="component" value="Unassembled WGS sequence"/>
</dbReference>
<feature type="transmembrane region" description="Helical" evidence="2">
    <location>
        <begin position="306"/>
        <end position="330"/>
    </location>
</feature>
<organism evidence="3 4">
    <name type="scientific">Pelomonas candidula</name>
    <dbReference type="NCBI Taxonomy" id="3299025"/>
    <lineage>
        <taxon>Bacteria</taxon>
        <taxon>Pseudomonadati</taxon>
        <taxon>Pseudomonadota</taxon>
        <taxon>Betaproteobacteria</taxon>
        <taxon>Burkholderiales</taxon>
        <taxon>Sphaerotilaceae</taxon>
        <taxon>Roseateles</taxon>
    </lineage>
</organism>
<evidence type="ECO:0000313" key="4">
    <source>
        <dbReference type="Proteomes" id="UP001606134"/>
    </source>
</evidence>
<dbReference type="EMBL" id="JBIGIC010000003">
    <property type="protein sequence ID" value="MFG6486502.1"/>
    <property type="molecule type" value="Genomic_DNA"/>
</dbReference>
<feature type="transmembrane region" description="Helical" evidence="2">
    <location>
        <begin position="378"/>
        <end position="395"/>
    </location>
</feature>
<keyword evidence="2" id="KW-0472">Membrane</keyword>
<keyword evidence="2" id="KW-0812">Transmembrane</keyword>
<evidence type="ECO:0000256" key="1">
    <source>
        <dbReference type="SAM" id="MobiDB-lite"/>
    </source>
</evidence>
<feature type="compositionally biased region" description="Pro residues" evidence="1">
    <location>
        <begin position="76"/>
        <end position="88"/>
    </location>
</feature>
<comment type="caution">
    <text evidence="3">The sequence shown here is derived from an EMBL/GenBank/DDBJ whole genome shotgun (WGS) entry which is preliminary data.</text>
</comment>